<reference evidence="2" key="2">
    <citation type="submission" date="2015-01" db="EMBL/GenBank/DDBJ databases">
        <title>Evolutionary Origins and Diversification of the Mycorrhizal Mutualists.</title>
        <authorList>
            <consortium name="DOE Joint Genome Institute"/>
            <consortium name="Mycorrhizal Genomics Consortium"/>
            <person name="Kohler A."/>
            <person name="Kuo A."/>
            <person name="Nagy L.G."/>
            <person name="Floudas D."/>
            <person name="Copeland A."/>
            <person name="Barry K.W."/>
            <person name="Cichocki N."/>
            <person name="Veneault-Fourrey C."/>
            <person name="LaButti K."/>
            <person name="Lindquist E.A."/>
            <person name="Lipzen A."/>
            <person name="Lundell T."/>
            <person name="Morin E."/>
            <person name="Murat C."/>
            <person name="Riley R."/>
            <person name="Ohm R."/>
            <person name="Sun H."/>
            <person name="Tunlid A."/>
            <person name="Henrissat B."/>
            <person name="Grigoriev I.V."/>
            <person name="Hibbett D.S."/>
            <person name="Martin F."/>
        </authorList>
    </citation>
    <scope>NUCLEOTIDE SEQUENCE [LARGE SCALE GENOMIC DNA]</scope>
    <source>
        <strain evidence="2">UH-Slu-Lm8-n1</strain>
    </source>
</reference>
<dbReference type="InParanoid" id="A0A0D0ADZ7"/>
<organism evidence="1 2">
    <name type="scientific">Suillus luteus UH-Slu-Lm8-n1</name>
    <dbReference type="NCBI Taxonomy" id="930992"/>
    <lineage>
        <taxon>Eukaryota</taxon>
        <taxon>Fungi</taxon>
        <taxon>Dikarya</taxon>
        <taxon>Basidiomycota</taxon>
        <taxon>Agaricomycotina</taxon>
        <taxon>Agaricomycetes</taxon>
        <taxon>Agaricomycetidae</taxon>
        <taxon>Boletales</taxon>
        <taxon>Suillineae</taxon>
        <taxon>Suillaceae</taxon>
        <taxon>Suillus</taxon>
    </lineage>
</organism>
<sequence length="57" mass="6137">MSMIAAHYTGNMDNMQLVTVVGADRSILPRSRGIKFGRSTSRVTPINEVDQGATLTA</sequence>
<dbReference type="EMBL" id="KN835138">
    <property type="protein sequence ID" value="KIK48445.1"/>
    <property type="molecule type" value="Genomic_DNA"/>
</dbReference>
<gene>
    <name evidence="1" type="ORF">CY34DRAFT_798272</name>
</gene>
<dbReference type="Proteomes" id="UP000054485">
    <property type="component" value="Unassembled WGS sequence"/>
</dbReference>
<dbReference type="HOGENOM" id="CLU_2998054_0_0_1"/>
<keyword evidence="2" id="KW-1185">Reference proteome</keyword>
<reference evidence="1 2" key="1">
    <citation type="submission" date="2014-04" db="EMBL/GenBank/DDBJ databases">
        <authorList>
            <consortium name="DOE Joint Genome Institute"/>
            <person name="Kuo A."/>
            <person name="Ruytinx J."/>
            <person name="Rineau F."/>
            <person name="Colpaert J."/>
            <person name="Kohler A."/>
            <person name="Nagy L.G."/>
            <person name="Floudas D."/>
            <person name="Copeland A."/>
            <person name="Barry K.W."/>
            <person name="Cichocki N."/>
            <person name="Veneault-Fourrey C."/>
            <person name="LaButti K."/>
            <person name="Lindquist E.A."/>
            <person name="Lipzen A."/>
            <person name="Lundell T."/>
            <person name="Morin E."/>
            <person name="Murat C."/>
            <person name="Sun H."/>
            <person name="Tunlid A."/>
            <person name="Henrissat B."/>
            <person name="Grigoriev I.V."/>
            <person name="Hibbett D.S."/>
            <person name="Martin F."/>
            <person name="Nordberg H.P."/>
            <person name="Cantor M.N."/>
            <person name="Hua S.X."/>
        </authorList>
    </citation>
    <scope>NUCLEOTIDE SEQUENCE [LARGE SCALE GENOMIC DNA]</scope>
    <source>
        <strain evidence="1 2">UH-Slu-Lm8-n1</strain>
    </source>
</reference>
<evidence type="ECO:0000313" key="1">
    <source>
        <dbReference type="EMBL" id="KIK48445.1"/>
    </source>
</evidence>
<dbReference type="AlphaFoldDB" id="A0A0D0ADZ7"/>
<proteinExistence type="predicted"/>
<evidence type="ECO:0000313" key="2">
    <source>
        <dbReference type="Proteomes" id="UP000054485"/>
    </source>
</evidence>
<name>A0A0D0ADZ7_9AGAM</name>
<accession>A0A0D0ADZ7</accession>
<protein>
    <submittedName>
        <fullName evidence="1">Uncharacterized protein</fullName>
    </submittedName>
</protein>